<accession>A0ABR1CVH5</accession>
<dbReference type="Proteomes" id="UP001303046">
    <property type="component" value="Unassembled WGS sequence"/>
</dbReference>
<reference evidence="2 3" key="1">
    <citation type="submission" date="2023-08" db="EMBL/GenBank/DDBJ databases">
        <title>A Necator americanus chromosomal reference genome.</title>
        <authorList>
            <person name="Ilik V."/>
            <person name="Petrzelkova K.J."/>
            <person name="Pardy F."/>
            <person name="Fuh T."/>
            <person name="Niatou-Singa F.S."/>
            <person name="Gouil Q."/>
            <person name="Baker L."/>
            <person name="Ritchie M.E."/>
            <person name="Jex A.R."/>
            <person name="Gazzola D."/>
            <person name="Li H."/>
            <person name="Toshio Fujiwara R."/>
            <person name="Zhan B."/>
            <person name="Aroian R.V."/>
            <person name="Pafco B."/>
            <person name="Schwarz E.M."/>
        </authorList>
    </citation>
    <scope>NUCLEOTIDE SEQUENCE [LARGE SCALE GENOMIC DNA]</scope>
    <source>
        <strain evidence="2 3">Aroian</strain>
        <tissue evidence="2">Whole animal</tissue>
    </source>
</reference>
<comment type="caution">
    <text evidence="2">The sequence shown here is derived from an EMBL/GenBank/DDBJ whole genome shotgun (WGS) entry which is preliminary data.</text>
</comment>
<feature type="region of interest" description="Disordered" evidence="1">
    <location>
        <begin position="1"/>
        <end position="36"/>
    </location>
</feature>
<evidence type="ECO:0000313" key="3">
    <source>
        <dbReference type="Proteomes" id="UP001303046"/>
    </source>
</evidence>
<keyword evidence="3" id="KW-1185">Reference proteome</keyword>
<organism evidence="2 3">
    <name type="scientific">Necator americanus</name>
    <name type="common">Human hookworm</name>
    <dbReference type="NCBI Taxonomy" id="51031"/>
    <lineage>
        <taxon>Eukaryota</taxon>
        <taxon>Metazoa</taxon>
        <taxon>Ecdysozoa</taxon>
        <taxon>Nematoda</taxon>
        <taxon>Chromadorea</taxon>
        <taxon>Rhabditida</taxon>
        <taxon>Rhabditina</taxon>
        <taxon>Rhabditomorpha</taxon>
        <taxon>Strongyloidea</taxon>
        <taxon>Ancylostomatidae</taxon>
        <taxon>Bunostominae</taxon>
        <taxon>Necator</taxon>
    </lineage>
</organism>
<evidence type="ECO:0000256" key="1">
    <source>
        <dbReference type="SAM" id="MobiDB-lite"/>
    </source>
</evidence>
<feature type="compositionally biased region" description="Low complexity" evidence="1">
    <location>
        <begin position="9"/>
        <end position="18"/>
    </location>
</feature>
<proteinExistence type="predicted"/>
<evidence type="ECO:0000313" key="2">
    <source>
        <dbReference type="EMBL" id="KAK6742327.1"/>
    </source>
</evidence>
<sequence length="98" mass="10272">MTVINSINQQSTSLQLQPSPSPLDSHGFSHPTPADQVSRTCTAGVEISTALGAGHCDEVMAVDQFFDVKTQAAVNLSPLLTEDAFGSTPGLILESIQC</sequence>
<name>A0ABR1CVH5_NECAM</name>
<protein>
    <submittedName>
        <fullName evidence="2">Uncharacterized protein</fullName>
    </submittedName>
</protein>
<gene>
    <name evidence="2" type="primary">Necator_chrIII.g10674</name>
    <name evidence="2" type="ORF">RB195_009909</name>
</gene>
<dbReference type="EMBL" id="JAVFWL010000003">
    <property type="protein sequence ID" value="KAK6742327.1"/>
    <property type="molecule type" value="Genomic_DNA"/>
</dbReference>